<dbReference type="Pfam" id="PF02421">
    <property type="entry name" value="FeoB_N"/>
    <property type="match status" value="1"/>
</dbReference>
<feature type="transmembrane region" description="Helical" evidence="2">
    <location>
        <begin position="298"/>
        <end position="318"/>
    </location>
</feature>
<dbReference type="InterPro" id="IPR027417">
    <property type="entry name" value="P-loop_NTPase"/>
</dbReference>
<feature type="transmembrane region" description="Helical" evidence="2">
    <location>
        <begin position="404"/>
        <end position="424"/>
    </location>
</feature>
<feature type="transmembrane region" description="Helical" evidence="2">
    <location>
        <begin position="338"/>
        <end position="360"/>
    </location>
</feature>
<dbReference type="InterPro" id="IPR011642">
    <property type="entry name" value="Gate_dom"/>
</dbReference>
<reference evidence="4 5" key="1">
    <citation type="journal article" date="2022" name="Nat. Microbiol.">
        <title>The microbiome of a bacterivorous marine choanoflagellate contains a resource-demanding obligate bacterial associate.</title>
        <authorList>
            <person name="Needham D.M."/>
            <person name="Poirier C."/>
            <person name="Bachy C."/>
            <person name="George E.E."/>
            <person name="Wilken S."/>
            <person name="Yung C.C.M."/>
            <person name="Limardo A.J."/>
            <person name="Morando M."/>
            <person name="Sudek L."/>
            <person name="Malmstrom R.R."/>
            <person name="Keeling P.J."/>
            <person name="Santoro A.E."/>
            <person name="Worden A.Z."/>
        </authorList>
    </citation>
    <scope>NUCLEOTIDE SEQUENCE [LARGE SCALE GENOMIC DNA]</scope>
    <source>
        <strain evidence="4 5">Comchoano-2</strain>
    </source>
</reference>
<accession>A0ABT1L596</accession>
<feature type="transmembrane region" description="Helical" evidence="2">
    <location>
        <begin position="594"/>
        <end position="614"/>
    </location>
</feature>
<dbReference type="PROSITE" id="PS51711">
    <property type="entry name" value="G_FEOB"/>
    <property type="match status" value="1"/>
</dbReference>
<keyword evidence="2" id="KW-0472">Membrane</keyword>
<dbReference type="SUPFAM" id="SSF52540">
    <property type="entry name" value="P-loop containing nucleoside triphosphate hydrolases"/>
    <property type="match status" value="1"/>
</dbReference>
<feature type="transmembrane region" description="Helical" evidence="2">
    <location>
        <begin position="467"/>
        <end position="487"/>
    </location>
</feature>
<dbReference type="EMBL" id="JAKUDN010000002">
    <property type="protein sequence ID" value="MCP8352352.1"/>
    <property type="molecule type" value="Genomic_DNA"/>
</dbReference>
<protein>
    <recommendedName>
        <fullName evidence="1">Ferrous iron transport protein B</fullName>
    </recommendedName>
</protein>
<keyword evidence="2" id="KW-0812">Transmembrane</keyword>
<feature type="domain" description="FeoB-type G" evidence="3">
    <location>
        <begin position="5"/>
        <end position="107"/>
    </location>
</feature>
<organism evidence="4 5">
    <name type="scientific">Candidatus Synchoanobacter obligatus</name>
    <dbReference type="NCBI Taxonomy" id="2919597"/>
    <lineage>
        <taxon>Bacteria</taxon>
        <taxon>Pseudomonadati</taxon>
        <taxon>Pseudomonadota</taxon>
        <taxon>Gammaproteobacteria</taxon>
        <taxon>Candidatus Comchoanobacterales</taxon>
        <taxon>Candidatus Comchoanobacteraceae</taxon>
        <taxon>Candidatus Synchoanobacter</taxon>
    </lineage>
</organism>
<feature type="transmembrane region" description="Helical" evidence="2">
    <location>
        <begin position="242"/>
        <end position="263"/>
    </location>
</feature>
<dbReference type="RefSeq" id="WP_258569458.1">
    <property type="nucleotide sequence ID" value="NZ_JAKUDN010000002.1"/>
</dbReference>
<evidence type="ECO:0000313" key="4">
    <source>
        <dbReference type="EMBL" id="MCP8352352.1"/>
    </source>
</evidence>
<feature type="transmembrane region" description="Helical" evidence="2">
    <location>
        <begin position="269"/>
        <end position="291"/>
    </location>
</feature>
<dbReference type="Pfam" id="PF07670">
    <property type="entry name" value="Gate"/>
    <property type="match status" value="2"/>
</dbReference>
<dbReference type="InterPro" id="IPR011640">
    <property type="entry name" value="Fe2_transport_prot_B_C"/>
</dbReference>
<dbReference type="InterPro" id="IPR050860">
    <property type="entry name" value="FeoB_GTPase"/>
</dbReference>
<keyword evidence="5" id="KW-1185">Reference proteome</keyword>
<evidence type="ECO:0000256" key="1">
    <source>
        <dbReference type="ARBA" id="ARBA00031200"/>
    </source>
</evidence>
<feature type="transmembrane region" description="Helical" evidence="2">
    <location>
        <begin position="621"/>
        <end position="641"/>
    </location>
</feature>
<dbReference type="Proteomes" id="UP001320768">
    <property type="component" value="Unassembled WGS sequence"/>
</dbReference>
<evidence type="ECO:0000256" key="2">
    <source>
        <dbReference type="SAM" id="Phobius"/>
    </source>
</evidence>
<name>A0ABT1L596_9GAMM</name>
<evidence type="ECO:0000313" key="5">
    <source>
        <dbReference type="Proteomes" id="UP001320768"/>
    </source>
</evidence>
<sequence>MRLQKVKIVLVGMPNVGKTTFFNQITGAHFKVGNWSGVTVKENSMCFSRGEVTYEVVDLPGILSVYDDLDQVDYAVCRDTMAGADVFLNIVDGRHVQRDLVLSLQLLCYQIPQVTIVTHDEHMATDHQRLASAFSTPLGLASSLTLDQVLSLCNQAKAINPESLIEWPVGLQVAFEAMPDSGVLDKLKILVKQENEQVQESYDVLIAEGFYHTAALLIDRHGCRQVCQDPFKYLDDYVLHPIWGVPIFLVVMYVMFSCTIGLGGALGEFISGIMQLGIASFPGNGFMSALISAVGSGVATGVGFVPILVVMYVILGFLEQSGYLARVVILVDGLMRPIGLSGHAFIPMILGFGCNVPAVLATRTISGDWQRLLTGIMLPFMSCSARLSIFAIFAAAFFPGYGALVIMLLYLFGVFVAIASAYVLNAFFGDGSQSCLSISLPKYQYPNWPQLKKSVCLKVKGFMKRTMGYIVFFSTLVAILGMVDFSLQVVEPQFSVMTTTGKALSHGFAFMGLGPENWQAVAALLSGLVAKEIVITTLNTLYQGAEALSPAGFDVLCYELFNRLLHFPLQVFLLDSMGSDVQQIYQSYFSVQSALAYMVFILLYFPCVSTLLVFKQEFGTAWSLFVFGWSTLLAVGCAMIVYGGFLWILGVGVVILWCVLRLRRRYDSIVC</sequence>
<evidence type="ECO:0000259" key="3">
    <source>
        <dbReference type="PROSITE" id="PS51711"/>
    </source>
</evidence>
<dbReference type="PANTHER" id="PTHR43185:SF1">
    <property type="entry name" value="FE(2+) TRANSPORTER FEOB"/>
    <property type="match status" value="1"/>
</dbReference>
<comment type="caution">
    <text evidence="4">The sequence shown here is derived from an EMBL/GenBank/DDBJ whole genome shotgun (WGS) entry which is preliminary data.</text>
</comment>
<proteinExistence type="predicted"/>
<keyword evidence="2" id="KW-1133">Transmembrane helix</keyword>
<feature type="transmembrane region" description="Helical" evidence="2">
    <location>
        <begin position="372"/>
        <end position="398"/>
    </location>
</feature>
<dbReference type="PANTHER" id="PTHR43185">
    <property type="entry name" value="FERROUS IRON TRANSPORT PROTEIN B"/>
    <property type="match status" value="1"/>
</dbReference>
<gene>
    <name evidence="4" type="ORF">MKS91_03495</name>
</gene>
<dbReference type="InterPro" id="IPR030389">
    <property type="entry name" value="G_FEOB_dom"/>
</dbReference>
<dbReference type="Gene3D" id="3.40.50.300">
    <property type="entry name" value="P-loop containing nucleotide triphosphate hydrolases"/>
    <property type="match status" value="1"/>
</dbReference>
<dbReference type="Pfam" id="PF07664">
    <property type="entry name" value="FeoB_C"/>
    <property type="match status" value="1"/>
</dbReference>